<dbReference type="eggNOG" id="KOG4197">
    <property type="taxonomic scope" value="Eukaryota"/>
</dbReference>
<keyword evidence="1" id="KW-0677">Repeat</keyword>
<dbReference type="GO" id="GO:0009451">
    <property type="term" value="P:RNA modification"/>
    <property type="evidence" value="ECO:0007669"/>
    <property type="project" value="InterPro"/>
</dbReference>
<evidence type="ECO:0000256" key="2">
    <source>
        <dbReference type="PROSITE-ProRule" id="PRU00708"/>
    </source>
</evidence>
<dbReference type="Pfam" id="PF12854">
    <property type="entry name" value="PPR_1"/>
    <property type="match status" value="1"/>
</dbReference>
<sequence length="146" mass="16328">MEARDVVTFTSMISSHCRIGELSFAQELFDAMSEIITTSWSGLIDGYSRGGDIEKVASLFDEMSHKDLVSWTTMTLRFSKVGRFKEATVFKEMEAQVVSLDAVTMPTVISTCAQLGVLDLGRDIHKYVSRNGFSLWTLSLSRIFLP</sequence>
<dbReference type="EMBL" id="KI392605">
    <property type="protein sequence ID" value="ERN12717.1"/>
    <property type="molecule type" value="Genomic_DNA"/>
</dbReference>
<dbReference type="PANTHER" id="PTHR47926:SF436">
    <property type="entry name" value="PENTATRICOPEPTIDE REPEAT-CONTAINING PROTEIN ELI1, CHLOROPLASTIC-LIKE ISOFORM X2"/>
    <property type="match status" value="1"/>
</dbReference>
<evidence type="ECO:0008006" key="5">
    <source>
        <dbReference type="Google" id="ProtNLM"/>
    </source>
</evidence>
<dbReference type="AlphaFoldDB" id="W1PRT6"/>
<dbReference type="InterPro" id="IPR046960">
    <property type="entry name" value="PPR_At4g14850-like_plant"/>
</dbReference>
<gene>
    <name evidence="3" type="ORF">AMTR_s00043p00043300</name>
</gene>
<feature type="repeat" description="PPR" evidence="2">
    <location>
        <begin position="36"/>
        <end position="70"/>
    </location>
</feature>
<dbReference type="PROSITE" id="PS51375">
    <property type="entry name" value="PPR"/>
    <property type="match status" value="2"/>
</dbReference>
<evidence type="ECO:0000313" key="4">
    <source>
        <dbReference type="Proteomes" id="UP000017836"/>
    </source>
</evidence>
<reference evidence="4" key="1">
    <citation type="journal article" date="2013" name="Science">
        <title>The Amborella genome and the evolution of flowering plants.</title>
        <authorList>
            <consortium name="Amborella Genome Project"/>
        </authorList>
    </citation>
    <scope>NUCLEOTIDE SEQUENCE [LARGE SCALE GENOMIC DNA]</scope>
</reference>
<proteinExistence type="predicted"/>
<dbReference type="Gramene" id="ERN12717">
    <property type="protein sequence ID" value="ERN12717"/>
    <property type="gene ID" value="AMTR_s00043p00043300"/>
</dbReference>
<organism evidence="3 4">
    <name type="scientific">Amborella trichopoda</name>
    <dbReference type="NCBI Taxonomy" id="13333"/>
    <lineage>
        <taxon>Eukaryota</taxon>
        <taxon>Viridiplantae</taxon>
        <taxon>Streptophyta</taxon>
        <taxon>Embryophyta</taxon>
        <taxon>Tracheophyta</taxon>
        <taxon>Spermatophyta</taxon>
        <taxon>Magnoliopsida</taxon>
        <taxon>Amborellales</taxon>
        <taxon>Amborellaceae</taxon>
        <taxon>Amborella</taxon>
    </lineage>
</organism>
<dbReference type="PANTHER" id="PTHR47926">
    <property type="entry name" value="PENTATRICOPEPTIDE REPEAT-CONTAINING PROTEIN"/>
    <property type="match status" value="1"/>
</dbReference>
<name>W1PRT6_AMBTC</name>
<evidence type="ECO:0000256" key="1">
    <source>
        <dbReference type="ARBA" id="ARBA00022737"/>
    </source>
</evidence>
<dbReference type="Proteomes" id="UP000017836">
    <property type="component" value="Unassembled WGS sequence"/>
</dbReference>
<dbReference type="HOGENOM" id="CLU_1779926_0_0_1"/>
<dbReference type="InterPro" id="IPR011990">
    <property type="entry name" value="TPR-like_helical_dom_sf"/>
</dbReference>
<accession>W1PRT6</accession>
<dbReference type="Gene3D" id="1.25.40.10">
    <property type="entry name" value="Tetratricopeptide repeat domain"/>
    <property type="match status" value="1"/>
</dbReference>
<protein>
    <recommendedName>
        <fullName evidence="5">Pentatricopeptide repeat-containing protein</fullName>
    </recommendedName>
</protein>
<dbReference type="Pfam" id="PF01535">
    <property type="entry name" value="PPR"/>
    <property type="match status" value="1"/>
</dbReference>
<keyword evidence="4" id="KW-1185">Reference proteome</keyword>
<feature type="repeat" description="PPR" evidence="2">
    <location>
        <begin position="5"/>
        <end position="35"/>
    </location>
</feature>
<dbReference type="NCBIfam" id="TIGR00756">
    <property type="entry name" value="PPR"/>
    <property type="match status" value="2"/>
</dbReference>
<dbReference type="InterPro" id="IPR002885">
    <property type="entry name" value="PPR_rpt"/>
</dbReference>
<evidence type="ECO:0000313" key="3">
    <source>
        <dbReference type="EMBL" id="ERN12717.1"/>
    </source>
</evidence>
<dbReference type="GO" id="GO:0003723">
    <property type="term" value="F:RNA binding"/>
    <property type="evidence" value="ECO:0007669"/>
    <property type="project" value="InterPro"/>
</dbReference>